<dbReference type="PROSITE" id="PS51318">
    <property type="entry name" value="TAT"/>
    <property type="match status" value="1"/>
</dbReference>
<dbReference type="InterPro" id="IPR006311">
    <property type="entry name" value="TAT_signal"/>
</dbReference>
<dbReference type="InterPro" id="IPR045155">
    <property type="entry name" value="Beta-lactam_cat"/>
</dbReference>
<dbReference type="GO" id="GO:0030655">
    <property type="term" value="P:beta-lactam antibiotic catabolic process"/>
    <property type="evidence" value="ECO:0007669"/>
    <property type="project" value="InterPro"/>
</dbReference>
<keyword evidence="8" id="KW-1185">Reference proteome</keyword>
<sequence>MSATESEASALDDHAANTVESSSIDRRQFIGTIAAATAALLLGVPMSDAAASSSALQSQLVRLVKRQRAQGIIRPDERTSWSVYDFTGRKKLVSINEDIPRQAASMIKPFVAQAFFYTMQERRGTLRYTGSVRETMERMICHSSNSATNEIMDLVSRYNGGNGPRDVERVLKRHAGGVFQQTSIVERIPASGRTYRNKASAHDYSRFLWALWHDRMPHCEEVRELMSIPNHDRITRRVRGMPANIRVYDKTGSTAMLCGNMGIIECQDRRGRPRPYTFIGIIEKSQRTNYYTTWITNRSNAMREVSGLVYHYMREQHQLV</sequence>
<dbReference type="EC" id="3.5.2.6" evidence="3"/>
<dbReference type="InterPro" id="IPR012338">
    <property type="entry name" value="Beta-lactam/transpept-like"/>
</dbReference>
<dbReference type="Proteomes" id="UP001296776">
    <property type="component" value="Unassembled WGS sequence"/>
</dbReference>
<dbReference type="AlphaFoldDB" id="A0AAJ0U7M9"/>
<dbReference type="Gene3D" id="3.40.710.10">
    <property type="entry name" value="DD-peptidase/beta-lactamase superfamily"/>
    <property type="match status" value="1"/>
</dbReference>
<dbReference type="RefSeq" id="WP_200348299.1">
    <property type="nucleotide sequence ID" value="NZ_NRSJ01000052.1"/>
</dbReference>
<protein>
    <recommendedName>
        <fullName evidence="3">beta-lactamase</fullName>
        <ecNumber evidence="3">3.5.2.6</ecNumber>
    </recommendedName>
    <alternativeName>
        <fullName evidence="5">Penicillinase</fullName>
    </alternativeName>
</protein>
<dbReference type="InterPro" id="IPR000871">
    <property type="entry name" value="Beta-lactam_class-A"/>
</dbReference>
<comment type="caution">
    <text evidence="7">The sequence shown here is derived from an EMBL/GenBank/DDBJ whole genome shotgun (WGS) entry which is preliminary data.</text>
</comment>
<dbReference type="PANTHER" id="PTHR35333">
    <property type="entry name" value="BETA-LACTAMASE"/>
    <property type="match status" value="1"/>
</dbReference>
<dbReference type="GO" id="GO:0046677">
    <property type="term" value="P:response to antibiotic"/>
    <property type="evidence" value="ECO:0007669"/>
    <property type="project" value="InterPro"/>
</dbReference>
<feature type="domain" description="Beta-lactamase class A catalytic" evidence="6">
    <location>
        <begin position="131"/>
        <end position="269"/>
    </location>
</feature>
<comment type="catalytic activity">
    <reaction evidence="1">
        <text>a beta-lactam + H2O = a substituted beta-amino acid</text>
        <dbReference type="Rhea" id="RHEA:20401"/>
        <dbReference type="ChEBI" id="CHEBI:15377"/>
        <dbReference type="ChEBI" id="CHEBI:35627"/>
        <dbReference type="ChEBI" id="CHEBI:140347"/>
        <dbReference type="EC" id="3.5.2.6"/>
    </reaction>
</comment>
<evidence type="ECO:0000313" key="7">
    <source>
        <dbReference type="EMBL" id="MBK1706823.1"/>
    </source>
</evidence>
<dbReference type="NCBIfam" id="TIGR01409">
    <property type="entry name" value="TAT_signal_seq"/>
    <property type="match status" value="1"/>
</dbReference>
<dbReference type="SUPFAM" id="SSF56601">
    <property type="entry name" value="beta-lactamase/transpeptidase-like"/>
    <property type="match status" value="1"/>
</dbReference>
<dbReference type="InterPro" id="IPR019546">
    <property type="entry name" value="TAT_signal_bac_arc"/>
</dbReference>
<evidence type="ECO:0000256" key="3">
    <source>
        <dbReference type="ARBA" id="ARBA00012865"/>
    </source>
</evidence>
<evidence type="ECO:0000256" key="2">
    <source>
        <dbReference type="ARBA" id="ARBA00009009"/>
    </source>
</evidence>
<evidence type="ECO:0000256" key="5">
    <source>
        <dbReference type="ARBA" id="ARBA00030171"/>
    </source>
</evidence>
<name>A0AAJ0U7M9_9GAMM</name>
<evidence type="ECO:0000259" key="6">
    <source>
        <dbReference type="Pfam" id="PF13354"/>
    </source>
</evidence>
<evidence type="ECO:0000256" key="1">
    <source>
        <dbReference type="ARBA" id="ARBA00001526"/>
    </source>
</evidence>
<keyword evidence="7" id="KW-0378">Hydrolase</keyword>
<evidence type="ECO:0000256" key="4">
    <source>
        <dbReference type="ARBA" id="ARBA00022729"/>
    </source>
</evidence>
<keyword evidence="4" id="KW-0732">Signal</keyword>
<evidence type="ECO:0000313" key="8">
    <source>
        <dbReference type="Proteomes" id="UP001296776"/>
    </source>
</evidence>
<comment type="similarity">
    <text evidence="2">Belongs to the class-A beta-lactamase family.</text>
</comment>
<dbReference type="EMBL" id="NRSJ01000052">
    <property type="protein sequence ID" value="MBK1706823.1"/>
    <property type="molecule type" value="Genomic_DNA"/>
</dbReference>
<organism evidence="7 8">
    <name type="scientific">Halochromatium glycolicum</name>
    <dbReference type="NCBI Taxonomy" id="85075"/>
    <lineage>
        <taxon>Bacteria</taxon>
        <taxon>Pseudomonadati</taxon>
        <taxon>Pseudomonadota</taxon>
        <taxon>Gammaproteobacteria</taxon>
        <taxon>Chromatiales</taxon>
        <taxon>Chromatiaceae</taxon>
        <taxon>Halochromatium</taxon>
    </lineage>
</organism>
<dbReference type="PANTHER" id="PTHR35333:SF3">
    <property type="entry name" value="BETA-LACTAMASE-TYPE TRANSPEPTIDASE FOLD CONTAINING PROTEIN"/>
    <property type="match status" value="1"/>
</dbReference>
<dbReference type="Pfam" id="PF13354">
    <property type="entry name" value="Beta-lactamase2"/>
    <property type="match status" value="1"/>
</dbReference>
<gene>
    <name evidence="7" type="ORF">CKO40_20340</name>
</gene>
<reference evidence="7" key="2">
    <citation type="journal article" date="2020" name="Microorganisms">
        <title>Osmotic Adaptation and Compatible Solute Biosynthesis of Phototrophic Bacteria as Revealed from Genome Analyses.</title>
        <authorList>
            <person name="Imhoff J.F."/>
            <person name="Rahn T."/>
            <person name="Kunzel S."/>
            <person name="Keller A."/>
            <person name="Neulinger S.C."/>
        </authorList>
    </citation>
    <scope>NUCLEOTIDE SEQUENCE</scope>
    <source>
        <strain evidence="7">DSM 11080</strain>
    </source>
</reference>
<proteinExistence type="inferred from homology"/>
<dbReference type="GO" id="GO:0008800">
    <property type="term" value="F:beta-lactamase activity"/>
    <property type="evidence" value="ECO:0007669"/>
    <property type="project" value="UniProtKB-EC"/>
</dbReference>
<reference evidence="7" key="1">
    <citation type="submission" date="2017-08" db="EMBL/GenBank/DDBJ databases">
        <authorList>
            <person name="Imhoff J.F."/>
            <person name="Rahn T."/>
            <person name="Kuenzel S."/>
            <person name="Neulinger S.C."/>
        </authorList>
    </citation>
    <scope>NUCLEOTIDE SEQUENCE</scope>
    <source>
        <strain evidence="7">DSM 11080</strain>
    </source>
</reference>
<accession>A0AAJ0U7M9</accession>